<evidence type="ECO:0000313" key="1">
    <source>
        <dbReference type="EMBL" id="MCH6264902.1"/>
    </source>
</evidence>
<comment type="caution">
    <text evidence="1">The sequence shown here is derived from an EMBL/GenBank/DDBJ whole genome shotgun (WGS) entry which is preliminary data.</text>
</comment>
<evidence type="ECO:0000313" key="2">
    <source>
        <dbReference type="Proteomes" id="UP000677265"/>
    </source>
</evidence>
<name>A0A9J6MYN7_9BACI</name>
<organism evidence="1 2">
    <name type="scientific">Neobacillus citreus</name>
    <dbReference type="NCBI Taxonomy" id="2833578"/>
    <lineage>
        <taxon>Bacteria</taxon>
        <taxon>Bacillati</taxon>
        <taxon>Bacillota</taxon>
        <taxon>Bacilli</taxon>
        <taxon>Bacillales</taxon>
        <taxon>Bacillaceae</taxon>
        <taxon>Neobacillus</taxon>
    </lineage>
</organism>
<dbReference type="Proteomes" id="UP000677265">
    <property type="component" value="Unassembled WGS sequence"/>
</dbReference>
<keyword evidence="2" id="KW-1185">Reference proteome</keyword>
<sequence>MNVFATLISFTPSTGTLTYSVNGVTQTSRVVSATVPHRAALERFAPTDPIRPIVTRWNTLISTVKGPITFGSTTSDVLDTFASITADLAANDAKVQIHLKPNSDTVASIRPIPFLPPHPI</sequence>
<dbReference type="AlphaFoldDB" id="A0A9J6MYN7"/>
<protein>
    <submittedName>
        <fullName evidence="1">Uncharacterized protein</fullName>
    </submittedName>
</protein>
<gene>
    <name evidence="1" type="ORF">KHB02_005115</name>
</gene>
<dbReference type="RefSeq" id="WP_241113729.1">
    <property type="nucleotide sequence ID" value="NZ_JAGYPE020000005.1"/>
</dbReference>
<proteinExistence type="predicted"/>
<accession>A0A9J6MYN7</accession>
<dbReference type="EMBL" id="JAGYPE020000005">
    <property type="protein sequence ID" value="MCH6264902.1"/>
    <property type="molecule type" value="Genomic_DNA"/>
</dbReference>
<reference evidence="1 2" key="1">
    <citation type="submission" date="2022-03" db="EMBL/GenBank/DDBJ databases">
        <title>Novel Bacillus species.</title>
        <authorList>
            <person name="Liu G."/>
        </authorList>
    </citation>
    <scope>NUCLEOTIDE SEQUENCE [LARGE SCALE GENOMIC DNA]</scope>
    <source>
        <strain evidence="1 2">FJAT-50051</strain>
    </source>
</reference>